<protein>
    <submittedName>
        <fullName evidence="2">Uncharacterized protein</fullName>
    </submittedName>
</protein>
<keyword evidence="3" id="KW-1185">Reference proteome</keyword>
<reference evidence="2 3" key="1">
    <citation type="journal article" date="2019" name="Nat. Ecol. Evol.">
        <title>Megaphylogeny resolves global patterns of mushroom evolution.</title>
        <authorList>
            <person name="Varga T."/>
            <person name="Krizsan K."/>
            <person name="Foldi C."/>
            <person name="Dima B."/>
            <person name="Sanchez-Garcia M."/>
            <person name="Sanchez-Ramirez S."/>
            <person name="Szollosi G.J."/>
            <person name="Szarkandi J.G."/>
            <person name="Papp V."/>
            <person name="Albert L."/>
            <person name="Andreopoulos W."/>
            <person name="Angelini C."/>
            <person name="Antonin V."/>
            <person name="Barry K.W."/>
            <person name="Bougher N.L."/>
            <person name="Buchanan P."/>
            <person name="Buyck B."/>
            <person name="Bense V."/>
            <person name="Catcheside P."/>
            <person name="Chovatia M."/>
            <person name="Cooper J."/>
            <person name="Damon W."/>
            <person name="Desjardin D."/>
            <person name="Finy P."/>
            <person name="Geml J."/>
            <person name="Haridas S."/>
            <person name="Hughes K."/>
            <person name="Justo A."/>
            <person name="Karasinski D."/>
            <person name="Kautmanova I."/>
            <person name="Kiss B."/>
            <person name="Kocsube S."/>
            <person name="Kotiranta H."/>
            <person name="LaButti K.M."/>
            <person name="Lechner B.E."/>
            <person name="Liimatainen K."/>
            <person name="Lipzen A."/>
            <person name="Lukacs Z."/>
            <person name="Mihaltcheva S."/>
            <person name="Morgado L.N."/>
            <person name="Niskanen T."/>
            <person name="Noordeloos M.E."/>
            <person name="Ohm R.A."/>
            <person name="Ortiz-Santana B."/>
            <person name="Ovrebo C."/>
            <person name="Racz N."/>
            <person name="Riley R."/>
            <person name="Savchenko A."/>
            <person name="Shiryaev A."/>
            <person name="Soop K."/>
            <person name="Spirin V."/>
            <person name="Szebenyi C."/>
            <person name="Tomsovsky M."/>
            <person name="Tulloss R.E."/>
            <person name="Uehling J."/>
            <person name="Grigoriev I.V."/>
            <person name="Vagvolgyi C."/>
            <person name="Papp T."/>
            <person name="Martin F.M."/>
            <person name="Miettinen O."/>
            <person name="Hibbett D.S."/>
            <person name="Nagy L.G."/>
        </authorList>
    </citation>
    <scope>NUCLEOTIDE SEQUENCE [LARGE SCALE GENOMIC DNA]</scope>
    <source>
        <strain evidence="2 3">FP101781</strain>
    </source>
</reference>
<evidence type="ECO:0000313" key="3">
    <source>
        <dbReference type="Proteomes" id="UP000298030"/>
    </source>
</evidence>
<feature type="region of interest" description="Disordered" evidence="1">
    <location>
        <begin position="22"/>
        <end position="43"/>
    </location>
</feature>
<evidence type="ECO:0000313" key="2">
    <source>
        <dbReference type="EMBL" id="TEB22652.1"/>
    </source>
</evidence>
<dbReference type="AlphaFoldDB" id="A0A4Y7SLL9"/>
<proteinExistence type="predicted"/>
<comment type="caution">
    <text evidence="2">The sequence shown here is derived from an EMBL/GenBank/DDBJ whole genome shotgun (WGS) entry which is preliminary data.</text>
</comment>
<name>A0A4Y7SLL9_COPMI</name>
<evidence type="ECO:0000256" key="1">
    <source>
        <dbReference type="SAM" id="MobiDB-lite"/>
    </source>
</evidence>
<dbReference type="Proteomes" id="UP000298030">
    <property type="component" value="Unassembled WGS sequence"/>
</dbReference>
<organism evidence="2 3">
    <name type="scientific">Coprinellus micaceus</name>
    <name type="common">Glistening ink-cap mushroom</name>
    <name type="synonym">Coprinus micaceus</name>
    <dbReference type="NCBI Taxonomy" id="71717"/>
    <lineage>
        <taxon>Eukaryota</taxon>
        <taxon>Fungi</taxon>
        <taxon>Dikarya</taxon>
        <taxon>Basidiomycota</taxon>
        <taxon>Agaricomycotina</taxon>
        <taxon>Agaricomycetes</taxon>
        <taxon>Agaricomycetidae</taxon>
        <taxon>Agaricales</taxon>
        <taxon>Agaricineae</taxon>
        <taxon>Psathyrellaceae</taxon>
        <taxon>Coprinellus</taxon>
    </lineage>
</organism>
<gene>
    <name evidence="2" type="ORF">FA13DRAFT_1473818</name>
</gene>
<accession>A0A4Y7SLL9</accession>
<sequence>MPYPNIDSTRLDISPIGYVPRSVQSPRNLSSRPNHQRSVNPSATRRRMPFVFELGVKIKFSAWPERGTDYDQMVITFPPRPHSISQSSTFESHHSLVPTAITPKSLYSSHATNLPNVYLGHRRSSHSPCALTIPCRPSCVIRRSIVGLIPRPLNTRPSCERTPGKHPLAN</sequence>
<dbReference type="EMBL" id="QPFP01000087">
    <property type="protein sequence ID" value="TEB22652.1"/>
    <property type="molecule type" value="Genomic_DNA"/>
</dbReference>